<evidence type="ECO:0000256" key="2">
    <source>
        <dbReference type="SAM" id="Phobius"/>
    </source>
</evidence>
<dbReference type="RefSeq" id="WP_108622680.1">
    <property type="nucleotide sequence ID" value="NZ_CP028901.1"/>
</dbReference>
<dbReference type="InterPro" id="IPR046703">
    <property type="entry name" value="DUF6776"/>
</dbReference>
<dbReference type="AlphaFoldDB" id="A0A2R4XNA0"/>
<feature type="coiled-coil region" evidence="1">
    <location>
        <begin position="61"/>
        <end position="120"/>
    </location>
</feature>
<dbReference type="EMBL" id="CP028901">
    <property type="protein sequence ID" value="AWB35265.1"/>
    <property type="molecule type" value="Genomic_DNA"/>
</dbReference>
<evidence type="ECO:0008006" key="5">
    <source>
        <dbReference type="Google" id="ProtNLM"/>
    </source>
</evidence>
<gene>
    <name evidence="3" type="ORF">DBV39_17675</name>
</gene>
<organism evidence="3 4">
    <name type="scientific">Orrella marina</name>
    <dbReference type="NCBI Taxonomy" id="2163011"/>
    <lineage>
        <taxon>Bacteria</taxon>
        <taxon>Pseudomonadati</taxon>
        <taxon>Pseudomonadota</taxon>
        <taxon>Betaproteobacteria</taxon>
        <taxon>Burkholderiales</taxon>
        <taxon>Alcaligenaceae</taxon>
        <taxon>Orrella</taxon>
    </lineage>
</organism>
<evidence type="ECO:0000256" key="1">
    <source>
        <dbReference type="SAM" id="Coils"/>
    </source>
</evidence>
<evidence type="ECO:0000313" key="4">
    <source>
        <dbReference type="Proteomes" id="UP000244571"/>
    </source>
</evidence>
<accession>A0A2R4XNA0</accession>
<protein>
    <recommendedName>
        <fullName evidence="5">Inner membrane protein</fullName>
    </recommendedName>
</protein>
<feature type="transmembrane region" description="Helical" evidence="2">
    <location>
        <begin position="29"/>
        <end position="51"/>
    </location>
</feature>
<sequence length="241" mass="26973">MGIFGGSRRQVFKPSPYDTRRRSKGLPRWFILLALGILFGAGGVLILQASYGPKRLTVLESQKLTDDLASVSLERQQLQSNLNELQRTLNSEREQFKNDVSKLQQEISSLTTRLKPLREEVSMFTNAITAGLKFDPIGIAGASFEQSSGDEPLSYHILLVQEEEDKPQYAGRIEVTFEGRYPNGRAGAVKALVVPFTLGHYEHLTGRVEMPNGFRATRATLRVYEADGQRALSYRTYSVDS</sequence>
<keyword evidence="2" id="KW-0472">Membrane</keyword>
<dbReference type="OrthoDB" id="9152541at2"/>
<keyword evidence="4" id="KW-1185">Reference proteome</keyword>
<keyword evidence="1" id="KW-0175">Coiled coil</keyword>
<dbReference type="KEGG" id="boz:DBV39_17675"/>
<keyword evidence="2" id="KW-1133">Transmembrane helix</keyword>
<name>A0A2R4XNA0_9BURK</name>
<evidence type="ECO:0000313" key="3">
    <source>
        <dbReference type="EMBL" id="AWB35265.1"/>
    </source>
</evidence>
<dbReference type="Pfam" id="PF20567">
    <property type="entry name" value="DUF6776"/>
    <property type="match status" value="1"/>
</dbReference>
<dbReference type="Proteomes" id="UP000244571">
    <property type="component" value="Chromosome"/>
</dbReference>
<proteinExistence type="predicted"/>
<keyword evidence="2" id="KW-0812">Transmembrane</keyword>
<reference evidence="3 4" key="1">
    <citation type="submission" date="2018-04" db="EMBL/GenBank/DDBJ databases">
        <title>Bordetella sp. HZ20 isolated from seawater.</title>
        <authorList>
            <person name="Sun C."/>
        </authorList>
    </citation>
    <scope>NUCLEOTIDE SEQUENCE [LARGE SCALE GENOMIC DNA]</scope>
    <source>
        <strain evidence="3 4">HZ20</strain>
    </source>
</reference>